<dbReference type="InterPro" id="IPR014189">
    <property type="entry name" value="Quinone_OxRdtase_PIG3"/>
</dbReference>
<evidence type="ECO:0000259" key="3">
    <source>
        <dbReference type="SMART" id="SM00829"/>
    </source>
</evidence>
<accession>A0A9Q9DDV8</accession>
<dbReference type="InterPro" id="IPR036291">
    <property type="entry name" value="NAD(P)-bd_dom_sf"/>
</dbReference>
<dbReference type="InterPro" id="IPR020843">
    <property type="entry name" value="ER"/>
</dbReference>
<dbReference type="Gene3D" id="3.40.50.720">
    <property type="entry name" value="NAD(P)-binding Rossmann-like Domain"/>
    <property type="match status" value="1"/>
</dbReference>
<dbReference type="Pfam" id="PF00107">
    <property type="entry name" value="ADH_zinc_N"/>
    <property type="match status" value="1"/>
</dbReference>
<dbReference type="GO" id="GO:0016651">
    <property type="term" value="F:oxidoreductase activity, acting on NAD(P)H"/>
    <property type="evidence" value="ECO:0007669"/>
    <property type="project" value="TreeGrafter"/>
</dbReference>
<protein>
    <submittedName>
        <fullName evidence="4">NAD(P)H-quinone oxidoreductase</fullName>
    </submittedName>
</protein>
<keyword evidence="1" id="KW-0521">NADP</keyword>
<dbReference type="AlphaFoldDB" id="A0A9Q9DDV8"/>
<dbReference type="InterPro" id="IPR011032">
    <property type="entry name" value="GroES-like_sf"/>
</dbReference>
<organism evidence="4 5">
    <name type="scientific">Ensifer adhaerens</name>
    <name type="common">Sinorhizobium morelense</name>
    <dbReference type="NCBI Taxonomy" id="106592"/>
    <lineage>
        <taxon>Bacteria</taxon>
        <taxon>Pseudomonadati</taxon>
        <taxon>Pseudomonadota</taxon>
        <taxon>Alphaproteobacteria</taxon>
        <taxon>Hyphomicrobiales</taxon>
        <taxon>Rhizobiaceae</taxon>
        <taxon>Sinorhizobium/Ensifer group</taxon>
        <taxon>Ensifer</taxon>
    </lineage>
</organism>
<dbReference type="PROSITE" id="PS01162">
    <property type="entry name" value="QOR_ZETA_CRYSTAL"/>
    <property type="match status" value="1"/>
</dbReference>
<dbReference type="RefSeq" id="WP_060520128.1">
    <property type="nucleotide sequence ID" value="NZ_CP098809.1"/>
</dbReference>
<dbReference type="Proteomes" id="UP001055460">
    <property type="component" value="Plasmid pB"/>
</dbReference>
<dbReference type="NCBIfam" id="TIGR02824">
    <property type="entry name" value="quinone_pig3"/>
    <property type="match status" value="1"/>
</dbReference>
<dbReference type="Pfam" id="PF08240">
    <property type="entry name" value="ADH_N"/>
    <property type="match status" value="1"/>
</dbReference>
<gene>
    <name evidence="4" type="ORF">NE863_27915</name>
</gene>
<dbReference type="PANTHER" id="PTHR48106:SF18">
    <property type="entry name" value="QUINONE OXIDOREDUCTASE PIG3"/>
    <property type="match status" value="1"/>
</dbReference>
<dbReference type="InterPro" id="IPR013154">
    <property type="entry name" value="ADH-like_N"/>
</dbReference>
<proteinExistence type="predicted"/>
<evidence type="ECO:0000313" key="5">
    <source>
        <dbReference type="Proteomes" id="UP001055460"/>
    </source>
</evidence>
<evidence type="ECO:0000313" key="4">
    <source>
        <dbReference type="EMBL" id="USJ27731.1"/>
    </source>
</evidence>
<evidence type="ECO:0000256" key="1">
    <source>
        <dbReference type="ARBA" id="ARBA00022857"/>
    </source>
</evidence>
<reference evidence="4" key="1">
    <citation type="submission" date="2022-06" db="EMBL/GenBank/DDBJ databases">
        <title>Physiological and biochemical characterization and genomic elucidation of a strain of the genus Ensifer adhaerens M8 that combines arsenic oxidation and chromium reduction.</title>
        <authorList>
            <person name="Li X."/>
            <person name="Yu c."/>
        </authorList>
    </citation>
    <scope>NUCLEOTIDE SEQUENCE</scope>
    <source>
        <strain evidence="4">M8</strain>
        <plasmid evidence="4">pB</plasmid>
    </source>
</reference>
<dbReference type="SMART" id="SM00829">
    <property type="entry name" value="PKS_ER"/>
    <property type="match status" value="1"/>
</dbReference>
<dbReference type="CDD" id="cd05276">
    <property type="entry name" value="p53_inducible_oxidoreductase"/>
    <property type="match status" value="1"/>
</dbReference>
<name>A0A9Q9DDV8_ENSAD</name>
<evidence type="ECO:0000256" key="2">
    <source>
        <dbReference type="ARBA" id="ARBA00023002"/>
    </source>
</evidence>
<dbReference type="PANTHER" id="PTHR48106">
    <property type="entry name" value="QUINONE OXIDOREDUCTASE PIG3-RELATED"/>
    <property type="match status" value="1"/>
</dbReference>
<sequence>MKAIIFDDFGGADIMRLGEAPMPEVRPDDLLVKVMAAGVNRADLLQREGVYGSQTYGDSNILGLEVAGEVIAVGKAASGFAVGDPVMGIVGGGAYAQYARLDSGMAAVIPAGLSFIDAAAVMESFVTAWEALSHLGKAAEGETVLVHAAAGGVGSAAVQLAKAVGATVLATASTSNIENVLSLGADAVFDYKQADFEAESIDATASRGVDLIIDFVGGSYLARNIRSLAPGGRLVQVGLLGRDDNAIIPLDILLHNHIQLMGTVMKSRSRLEKRAMIRRFRDEMLPMMGKELRPVIGAVYPITATSDAHRRMEAGGLFGKVILTGFHE</sequence>
<keyword evidence="2" id="KW-0560">Oxidoreductase</keyword>
<dbReference type="InterPro" id="IPR002364">
    <property type="entry name" value="Quin_OxRdtase/zeta-crystal_CS"/>
</dbReference>
<feature type="domain" description="Enoyl reductase (ER)" evidence="3">
    <location>
        <begin position="10"/>
        <end position="323"/>
    </location>
</feature>
<geneLocation type="plasmid" evidence="4 5">
    <name>pB</name>
</geneLocation>
<dbReference type="Gene3D" id="3.90.180.10">
    <property type="entry name" value="Medium-chain alcohol dehydrogenases, catalytic domain"/>
    <property type="match status" value="1"/>
</dbReference>
<dbReference type="SUPFAM" id="SSF51735">
    <property type="entry name" value="NAD(P)-binding Rossmann-fold domains"/>
    <property type="match status" value="1"/>
</dbReference>
<dbReference type="GO" id="GO:0070402">
    <property type="term" value="F:NADPH binding"/>
    <property type="evidence" value="ECO:0007669"/>
    <property type="project" value="TreeGrafter"/>
</dbReference>
<dbReference type="SUPFAM" id="SSF50129">
    <property type="entry name" value="GroES-like"/>
    <property type="match status" value="1"/>
</dbReference>
<dbReference type="InterPro" id="IPR013149">
    <property type="entry name" value="ADH-like_C"/>
</dbReference>
<dbReference type="GO" id="GO:0008270">
    <property type="term" value="F:zinc ion binding"/>
    <property type="evidence" value="ECO:0007669"/>
    <property type="project" value="InterPro"/>
</dbReference>
<keyword evidence="4" id="KW-0614">Plasmid</keyword>
<dbReference type="EMBL" id="CP098809">
    <property type="protein sequence ID" value="USJ27731.1"/>
    <property type="molecule type" value="Genomic_DNA"/>
</dbReference>